<evidence type="ECO:0000313" key="2">
    <source>
        <dbReference type="Proteomes" id="UP001293254"/>
    </source>
</evidence>
<evidence type="ECO:0000313" key="1">
    <source>
        <dbReference type="EMBL" id="KAK4414707.1"/>
    </source>
</evidence>
<keyword evidence="2" id="KW-1185">Reference proteome</keyword>
<comment type="caution">
    <text evidence="1">The sequence shown here is derived from an EMBL/GenBank/DDBJ whole genome shotgun (WGS) entry which is preliminary data.</text>
</comment>
<protein>
    <submittedName>
        <fullName evidence="1">Uncharacterized protein</fullName>
    </submittedName>
</protein>
<sequence>MSLLQYDERFFGTTNLRKQEEVALERAPEFRVCIEVMPNSEFPKEVLLMNNEGIQTRIPVEYEWVLVPALCGVIGHKTEHCKAAKKKAKQVWVQKSSQNISNPRVQVMFLINLSM</sequence>
<reference evidence="1" key="1">
    <citation type="submission" date="2020-06" db="EMBL/GenBank/DDBJ databases">
        <authorList>
            <person name="Li T."/>
            <person name="Hu X."/>
            <person name="Zhang T."/>
            <person name="Song X."/>
            <person name="Zhang H."/>
            <person name="Dai N."/>
            <person name="Sheng W."/>
            <person name="Hou X."/>
            <person name="Wei L."/>
        </authorList>
    </citation>
    <scope>NUCLEOTIDE SEQUENCE</scope>
    <source>
        <strain evidence="1">3651</strain>
        <tissue evidence="1">Leaf</tissue>
    </source>
</reference>
<reference evidence="1" key="2">
    <citation type="journal article" date="2024" name="Plant">
        <title>Genomic evolution and insights into agronomic trait innovations of Sesamum species.</title>
        <authorList>
            <person name="Miao H."/>
            <person name="Wang L."/>
            <person name="Qu L."/>
            <person name="Liu H."/>
            <person name="Sun Y."/>
            <person name="Le M."/>
            <person name="Wang Q."/>
            <person name="Wei S."/>
            <person name="Zheng Y."/>
            <person name="Lin W."/>
            <person name="Duan Y."/>
            <person name="Cao H."/>
            <person name="Xiong S."/>
            <person name="Wang X."/>
            <person name="Wei L."/>
            <person name="Li C."/>
            <person name="Ma Q."/>
            <person name="Ju M."/>
            <person name="Zhao R."/>
            <person name="Li G."/>
            <person name="Mu C."/>
            <person name="Tian Q."/>
            <person name="Mei H."/>
            <person name="Zhang T."/>
            <person name="Gao T."/>
            <person name="Zhang H."/>
        </authorList>
    </citation>
    <scope>NUCLEOTIDE SEQUENCE</scope>
    <source>
        <strain evidence="1">3651</strain>
    </source>
</reference>
<accession>A0AAE2CA84</accession>
<organism evidence="1 2">
    <name type="scientific">Sesamum alatum</name>
    <dbReference type="NCBI Taxonomy" id="300844"/>
    <lineage>
        <taxon>Eukaryota</taxon>
        <taxon>Viridiplantae</taxon>
        <taxon>Streptophyta</taxon>
        <taxon>Embryophyta</taxon>
        <taxon>Tracheophyta</taxon>
        <taxon>Spermatophyta</taxon>
        <taxon>Magnoliopsida</taxon>
        <taxon>eudicotyledons</taxon>
        <taxon>Gunneridae</taxon>
        <taxon>Pentapetalae</taxon>
        <taxon>asterids</taxon>
        <taxon>lamiids</taxon>
        <taxon>Lamiales</taxon>
        <taxon>Pedaliaceae</taxon>
        <taxon>Sesamum</taxon>
    </lineage>
</organism>
<proteinExistence type="predicted"/>
<dbReference type="EMBL" id="JACGWO010000011">
    <property type="protein sequence ID" value="KAK4414707.1"/>
    <property type="molecule type" value="Genomic_DNA"/>
</dbReference>
<name>A0AAE2CA84_9LAMI</name>
<dbReference type="AlphaFoldDB" id="A0AAE2CA84"/>
<dbReference type="Proteomes" id="UP001293254">
    <property type="component" value="Unassembled WGS sequence"/>
</dbReference>
<gene>
    <name evidence="1" type="ORF">Salat_2577600</name>
</gene>